<reference evidence="11 12" key="1">
    <citation type="submission" date="2016-11" db="EMBL/GenBank/DDBJ databases">
        <authorList>
            <person name="Jaros S."/>
            <person name="Januszkiewicz K."/>
            <person name="Wedrychowicz H."/>
        </authorList>
    </citation>
    <scope>NUCLEOTIDE SEQUENCE [LARGE SCALE GENOMIC DNA]</scope>
    <source>
        <strain evidence="11 12">DSM 21986</strain>
    </source>
</reference>
<dbReference type="InterPro" id="IPR016166">
    <property type="entry name" value="FAD-bd_PCMH"/>
</dbReference>
<dbReference type="Pfam" id="PF13183">
    <property type="entry name" value="Fer4_8"/>
    <property type="match status" value="1"/>
</dbReference>
<sequence>MTSTAPDFFTDEQTRRLYATDASSYEELPKAVAFPETTREVIDIVTYARRQGLSLTARGAGTSLAGQTTGGGIVMDIGRNMNRIINIDAQKQEALVQPGVIRDTLNREASRHNLLFGPDTATTNRCMLGGMIGNNSCGLFSIKHKTTREHVLEIETVLSDGSKAVFKPLSQTELAAKMELDSLEGQIYREMTGLLREHSDRILANYPHPEIIRRNTGYALDRLCEMAPFTEGGRPFNLAELLCGSEGTLAMTTSAKVKLVSEDPAHVMLVPHFSSIRAAMEATVEAVETGPAAVELVDDIILNATKGNIEQQKNRFFLQGEPKGILIIQFDGKNISRLKAKAQRLADKLQKRNLTSSAALITDPEKIDRVWQLRKAGLGLLMGLGSKGRTPTFCEDTAVRVPDLPDYVDDFQRILDRHNANCVFYAHASVGELHLRPVINLKEKDEIQKMKTMAGEIADLVRSYRGSLSGEHGDGRARAPYIEKVLGTEMMPLLRRVKQIWDPGNIFNPGKIVNPKPMEQDLRYSPAYQPPEVDTQFNWRKEESFADALELCNGAGVCRKLADSGGTMCPSYMATREEKDSTRGRANLFRQLFSGRQQEAFRSGELRDALDLCLSCKACKSECPANVDMARMKAEFMQGWHEDKGISPGERFFGQAARIYPLAGIWPRLSNWMMRQPAVKEVLQQWLGIDKRRDLPAFAPQPFMEWYQKRSKSSDPRRRGSAQANDLQSLPETAGGGQKVVLLIDIFTNYHDPEIARAAVRFLEATGHQIIIPGFHELGRPQLSKGMVKHAKKVLDQNLPRLATYANRGFPIVGLEPSEILTLRDEYLDLCDDEQLTSAEMVAAQSFTFEEFARKVLSAASNNTPPPSGTRKVYIHGHCHAKALIGNSATRQALQLSGYETDVLQTGCCGMAGSFGYEKDHYEVSMDIGELTLFPAVRSLPDEALVCAPGFSCRHQISDGVGKRAWHPAELMAERVGIGN</sequence>
<evidence type="ECO:0000256" key="1">
    <source>
        <dbReference type="ARBA" id="ARBA00001974"/>
    </source>
</evidence>
<keyword evidence="2" id="KW-0285">Flavoprotein</keyword>
<dbReference type="Proteomes" id="UP000184041">
    <property type="component" value="Unassembled WGS sequence"/>
</dbReference>
<dbReference type="SUPFAM" id="SSF56176">
    <property type="entry name" value="FAD-binding/transporter-associated domain-like"/>
    <property type="match status" value="1"/>
</dbReference>
<dbReference type="Gene3D" id="3.30.465.10">
    <property type="match status" value="1"/>
</dbReference>
<dbReference type="PROSITE" id="PS00198">
    <property type="entry name" value="4FE4S_FER_1"/>
    <property type="match status" value="1"/>
</dbReference>
<accession>A0A1M5EFE2</accession>
<dbReference type="InterPro" id="IPR016169">
    <property type="entry name" value="FAD-bd_PCMH_sub2"/>
</dbReference>
<proteinExistence type="predicted"/>
<dbReference type="EMBL" id="FQUS01000013">
    <property type="protein sequence ID" value="SHF77948.1"/>
    <property type="molecule type" value="Genomic_DNA"/>
</dbReference>
<dbReference type="SUPFAM" id="SSF46548">
    <property type="entry name" value="alpha-helical ferredoxin"/>
    <property type="match status" value="1"/>
</dbReference>
<dbReference type="InterPro" id="IPR036318">
    <property type="entry name" value="FAD-bd_PCMH-like_sf"/>
</dbReference>
<dbReference type="PROSITE" id="PS51387">
    <property type="entry name" value="FAD_PCMH"/>
    <property type="match status" value="1"/>
</dbReference>
<dbReference type="GO" id="GO:0004458">
    <property type="term" value="F:D-lactate dehydrogenase (cytochrome) activity"/>
    <property type="evidence" value="ECO:0007669"/>
    <property type="project" value="TreeGrafter"/>
</dbReference>
<dbReference type="Pfam" id="PF01565">
    <property type="entry name" value="FAD_binding_4"/>
    <property type="match status" value="1"/>
</dbReference>
<keyword evidence="12" id="KW-1185">Reference proteome</keyword>
<dbReference type="InterPro" id="IPR009051">
    <property type="entry name" value="Helical_ferredxn"/>
</dbReference>
<dbReference type="AlphaFoldDB" id="A0A1M5EFE2"/>
<dbReference type="GO" id="GO:0008720">
    <property type="term" value="F:D-lactate dehydrogenase (NAD+) activity"/>
    <property type="evidence" value="ECO:0007669"/>
    <property type="project" value="TreeGrafter"/>
</dbReference>
<protein>
    <submittedName>
        <fullName evidence="11">FAD/FMN-containing dehydrogenase</fullName>
    </submittedName>
</protein>
<evidence type="ECO:0000256" key="4">
    <source>
        <dbReference type="ARBA" id="ARBA00022827"/>
    </source>
</evidence>
<dbReference type="InterPro" id="IPR016164">
    <property type="entry name" value="FAD-linked_Oxase-like_C"/>
</dbReference>
<dbReference type="InterPro" id="IPR017900">
    <property type="entry name" value="4Fe4S_Fe_S_CS"/>
</dbReference>
<dbReference type="InterPro" id="IPR017896">
    <property type="entry name" value="4Fe4S_Fe-S-bd"/>
</dbReference>
<dbReference type="GO" id="GO:0046872">
    <property type="term" value="F:metal ion binding"/>
    <property type="evidence" value="ECO:0007669"/>
    <property type="project" value="UniProtKB-KW"/>
</dbReference>
<keyword evidence="4" id="KW-0274">FAD</keyword>
<dbReference type="STRING" id="1194090.SAMN05443144_11343"/>
<dbReference type="Gene3D" id="1.10.45.10">
    <property type="entry name" value="Vanillyl-alcohol Oxidase, Chain A, domain 4"/>
    <property type="match status" value="1"/>
</dbReference>
<dbReference type="PANTHER" id="PTHR11748:SF119">
    <property type="entry name" value="D-2-HYDROXYGLUTARATE DEHYDROGENASE"/>
    <property type="match status" value="1"/>
</dbReference>
<dbReference type="InterPro" id="IPR016171">
    <property type="entry name" value="Vanillyl_alc_oxidase_C-sub2"/>
</dbReference>
<evidence type="ECO:0000256" key="3">
    <source>
        <dbReference type="ARBA" id="ARBA00022723"/>
    </source>
</evidence>
<dbReference type="InterPro" id="IPR004113">
    <property type="entry name" value="FAD-bd_oxidored_4_C"/>
</dbReference>
<dbReference type="GO" id="GO:0071949">
    <property type="term" value="F:FAD binding"/>
    <property type="evidence" value="ECO:0007669"/>
    <property type="project" value="InterPro"/>
</dbReference>
<evidence type="ECO:0000259" key="10">
    <source>
        <dbReference type="PROSITE" id="PS51387"/>
    </source>
</evidence>
<comment type="cofactor">
    <cofactor evidence="1">
        <name>FAD</name>
        <dbReference type="ChEBI" id="CHEBI:57692"/>
    </cofactor>
</comment>
<dbReference type="Pfam" id="PF02913">
    <property type="entry name" value="FAD-oxidase_C"/>
    <property type="match status" value="1"/>
</dbReference>
<feature type="region of interest" description="Disordered" evidence="8">
    <location>
        <begin position="708"/>
        <end position="731"/>
    </location>
</feature>
<evidence type="ECO:0000256" key="8">
    <source>
        <dbReference type="SAM" id="MobiDB-lite"/>
    </source>
</evidence>
<keyword evidence="5" id="KW-0560">Oxidoreductase</keyword>
<evidence type="ECO:0000256" key="2">
    <source>
        <dbReference type="ARBA" id="ARBA00022630"/>
    </source>
</evidence>
<dbReference type="GO" id="GO:1903457">
    <property type="term" value="P:lactate catabolic process"/>
    <property type="evidence" value="ECO:0007669"/>
    <property type="project" value="TreeGrafter"/>
</dbReference>
<evidence type="ECO:0000256" key="6">
    <source>
        <dbReference type="ARBA" id="ARBA00023004"/>
    </source>
</evidence>
<feature type="compositionally biased region" description="Polar residues" evidence="8">
    <location>
        <begin position="722"/>
        <end position="731"/>
    </location>
</feature>
<dbReference type="GO" id="GO:0051536">
    <property type="term" value="F:iron-sulfur cluster binding"/>
    <property type="evidence" value="ECO:0007669"/>
    <property type="project" value="UniProtKB-KW"/>
</dbReference>
<keyword evidence="3" id="KW-0479">Metal-binding</keyword>
<dbReference type="InterPro" id="IPR006094">
    <property type="entry name" value="Oxid_FAD_bind_N"/>
</dbReference>
<organism evidence="11 12">
    <name type="scientific">Fodinibius roseus</name>
    <dbReference type="NCBI Taxonomy" id="1194090"/>
    <lineage>
        <taxon>Bacteria</taxon>
        <taxon>Pseudomonadati</taxon>
        <taxon>Balneolota</taxon>
        <taxon>Balneolia</taxon>
        <taxon>Balneolales</taxon>
        <taxon>Balneolaceae</taxon>
        <taxon>Fodinibius</taxon>
    </lineage>
</organism>
<feature type="domain" description="FAD-binding PCMH-type" evidence="10">
    <location>
        <begin position="25"/>
        <end position="262"/>
    </location>
</feature>
<feature type="domain" description="4Fe-4S ferredoxin-type" evidence="9">
    <location>
        <begin position="603"/>
        <end position="635"/>
    </location>
</feature>
<keyword evidence="7" id="KW-0411">Iron-sulfur</keyword>
<evidence type="ECO:0000313" key="12">
    <source>
        <dbReference type="Proteomes" id="UP000184041"/>
    </source>
</evidence>
<dbReference type="PANTHER" id="PTHR11748">
    <property type="entry name" value="D-LACTATE DEHYDROGENASE"/>
    <property type="match status" value="1"/>
</dbReference>
<keyword evidence="6" id="KW-0408">Iron</keyword>
<name>A0A1M5EFE2_9BACT</name>
<evidence type="ECO:0000313" key="11">
    <source>
        <dbReference type="EMBL" id="SHF77948.1"/>
    </source>
</evidence>
<gene>
    <name evidence="11" type="ORF">SAMN05443144_11343</name>
</gene>
<evidence type="ECO:0000259" key="9">
    <source>
        <dbReference type="PROSITE" id="PS51379"/>
    </source>
</evidence>
<dbReference type="PROSITE" id="PS51379">
    <property type="entry name" value="4FE4S_FER_2"/>
    <property type="match status" value="1"/>
</dbReference>
<dbReference type="Gene3D" id="3.30.70.2740">
    <property type="match status" value="1"/>
</dbReference>
<dbReference type="SUPFAM" id="SSF55103">
    <property type="entry name" value="FAD-linked oxidases, C-terminal domain"/>
    <property type="match status" value="1"/>
</dbReference>
<dbReference type="Gene3D" id="1.10.1060.10">
    <property type="entry name" value="Alpha-helical ferredoxin"/>
    <property type="match status" value="1"/>
</dbReference>
<dbReference type="RefSeq" id="WP_244545696.1">
    <property type="nucleotide sequence ID" value="NZ_FQUS01000013.1"/>
</dbReference>
<evidence type="ECO:0000256" key="5">
    <source>
        <dbReference type="ARBA" id="ARBA00023002"/>
    </source>
</evidence>
<evidence type="ECO:0000256" key="7">
    <source>
        <dbReference type="ARBA" id="ARBA00023014"/>
    </source>
</evidence>